<dbReference type="SUPFAM" id="SSF101288">
    <property type="entry name" value="L27 domain"/>
    <property type="match status" value="1"/>
</dbReference>
<dbReference type="Proteomes" id="UP000515163">
    <property type="component" value="Unplaced"/>
</dbReference>
<dbReference type="SUPFAM" id="SSF47576">
    <property type="entry name" value="Calponin-homology domain, CH-domain"/>
    <property type="match status" value="1"/>
</dbReference>
<keyword evidence="7" id="KW-0812">Transmembrane</keyword>
<evidence type="ECO:0000256" key="1">
    <source>
        <dbReference type="ARBA" id="ARBA00007014"/>
    </source>
</evidence>
<comment type="similarity">
    <text evidence="1">Belongs to the MAGUK family.</text>
</comment>
<evidence type="ECO:0000259" key="9">
    <source>
        <dbReference type="PROSITE" id="PS50021"/>
    </source>
</evidence>
<proteinExistence type="inferred from homology"/>
<feature type="region of interest" description="Disordered" evidence="6">
    <location>
        <begin position="637"/>
        <end position="659"/>
    </location>
</feature>
<dbReference type="InterPro" id="IPR003096">
    <property type="entry name" value="SM22_calponin"/>
</dbReference>
<evidence type="ECO:0000259" key="10">
    <source>
        <dbReference type="PROSITE" id="PS50052"/>
    </source>
</evidence>
<dbReference type="GO" id="GO:0005911">
    <property type="term" value="C:cell-cell junction"/>
    <property type="evidence" value="ECO:0007669"/>
    <property type="project" value="UniProtKB-ARBA"/>
</dbReference>
<dbReference type="PROSITE" id="PS51022">
    <property type="entry name" value="L27"/>
    <property type="match status" value="1"/>
</dbReference>
<dbReference type="Pfam" id="PF00307">
    <property type="entry name" value="CH"/>
    <property type="match status" value="1"/>
</dbReference>
<feature type="domain" description="SH3" evidence="8">
    <location>
        <begin position="759"/>
        <end position="830"/>
    </location>
</feature>
<dbReference type="PROSITE" id="PS50021">
    <property type="entry name" value="CH"/>
    <property type="match status" value="1"/>
</dbReference>
<evidence type="ECO:0000259" key="11">
    <source>
        <dbReference type="PROSITE" id="PS50106"/>
    </source>
</evidence>
<dbReference type="FunCoup" id="A0A6P8IGX6">
    <property type="interactions" value="591"/>
</dbReference>
<dbReference type="FunFam" id="2.30.42.10:FF:000088">
    <property type="entry name" value="MAGUK p55 subfamily member 5"/>
    <property type="match status" value="1"/>
</dbReference>
<dbReference type="Pfam" id="PF07653">
    <property type="entry name" value="SH3_2"/>
    <property type="match status" value="1"/>
</dbReference>
<dbReference type="Gene3D" id="2.30.42.10">
    <property type="match status" value="2"/>
</dbReference>
<dbReference type="Pfam" id="PF00625">
    <property type="entry name" value="Guanylate_kin"/>
    <property type="match status" value="1"/>
</dbReference>
<dbReference type="InterPro" id="IPR035601">
    <property type="entry name" value="MPP5_SH3"/>
</dbReference>
<feature type="domain" description="PDZ" evidence="11">
    <location>
        <begin position="671"/>
        <end position="750"/>
    </location>
</feature>
<dbReference type="CDD" id="cd00071">
    <property type="entry name" value="GMPK"/>
    <property type="match status" value="1"/>
</dbReference>
<dbReference type="InterPro" id="IPR008144">
    <property type="entry name" value="Guanylate_kin-like_dom"/>
</dbReference>
<dbReference type="Gene3D" id="1.10.418.10">
    <property type="entry name" value="Calponin-like domain"/>
    <property type="match status" value="1"/>
</dbReference>
<evidence type="ECO:0000313" key="14">
    <source>
        <dbReference type="RefSeq" id="XP_031565974.1"/>
    </source>
</evidence>
<gene>
    <name evidence="14" type="primary">LOC116301110</name>
</gene>
<keyword evidence="7" id="KW-0472">Membrane</keyword>
<dbReference type="CDD" id="cd12036">
    <property type="entry name" value="SH3_MPP5"/>
    <property type="match status" value="1"/>
</dbReference>
<dbReference type="SMART" id="SM00228">
    <property type="entry name" value="PDZ"/>
    <property type="match status" value="2"/>
</dbReference>
<dbReference type="InParanoid" id="A0A6P8IGX6"/>
<dbReference type="SUPFAM" id="SSF52540">
    <property type="entry name" value="P-loop containing nucleoside triphosphate hydrolases"/>
    <property type="match status" value="1"/>
</dbReference>
<dbReference type="FunFam" id="3.30.63.10:FF:000002">
    <property type="entry name" value="Guanylate kinase 1"/>
    <property type="match status" value="1"/>
</dbReference>
<evidence type="ECO:0000259" key="8">
    <source>
        <dbReference type="PROSITE" id="PS50002"/>
    </source>
</evidence>
<dbReference type="InterPro" id="IPR004172">
    <property type="entry name" value="L27_dom"/>
</dbReference>
<dbReference type="OrthoDB" id="43580at2759"/>
<dbReference type="Pfam" id="PF00595">
    <property type="entry name" value="PDZ"/>
    <property type="match status" value="2"/>
</dbReference>
<evidence type="ECO:0000259" key="12">
    <source>
        <dbReference type="PROSITE" id="PS51022"/>
    </source>
</evidence>
<dbReference type="GO" id="GO:0005886">
    <property type="term" value="C:plasma membrane"/>
    <property type="evidence" value="ECO:0007669"/>
    <property type="project" value="UniProtKB-ARBA"/>
</dbReference>
<reference evidence="14" key="1">
    <citation type="submission" date="2025-08" db="UniProtKB">
        <authorList>
            <consortium name="RefSeq"/>
        </authorList>
    </citation>
    <scope>IDENTIFICATION</scope>
    <source>
        <tissue evidence="14">Tentacle</tissue>
    </source>
</reference>
<protein>
    <submittedName>
        <fullName evidence="14">Uncharacterized protein LOC116301110</fullName>
    </submittedName>
</protein>
<feature type="domain" description="PDZ" evidence="11">
    <location>
        <begin position="273"/>
        <end position="339"/>
    </location>
</feature>
<dbReference type="Gene3D" id="1.20.1270.460">
    <property type="match status" value="1"/>
</dbReference>
<dbReference type="SUPFAM" id="SSF50156">
    <property type="entry name" value="PDZ domain-like"/>
    <property type="match status" value="2"/>
</dbReference>
<dbReference type="InterPro" id="IPR036028">
    <property type="entry name" value="SH3-like_dom_sf"/>
</dbReference>
<keyword evidence="4" id="KW-0677">Repeat</keyword>
<dbReference type="InterPro" id="IPR036872">
    <property type="entry name" value="CH_dom_sf"/>
</dbReference>
<dbReference type="InterPro" id="IPR027417">
    <property type="entry name" value="P-loop_NTPase"/>
</dbReference>
<feature type="transmembrane region" description="Helical" evidence="7">
    <location>
        <begin position="15"/>
        <end position="38"/>
    </location>
</feature>
<dbReference type="Gene3D" id="2.30.30.40">
    <property type="entry name" value="SH3 Domains"/>
    <property type="match status" value="1"/>
</dbReference>
<keyword evidence="2 5" id="KW-0728">SH3 domain</keyword>
<dbReference type="PANTHER" id="PTHR23122">
    <property type="entry name" value="MEMBRANE-ASSOCIATED GUANYLATE KINASE MAGUK"/>
    <property type="match status" value="1"/>
</dbReference>
<keyword evidence="7" id="KW-1133">Transmembrane helix</keyword>
<dbReference type="PROSITE" id="PS50052">
    <property type="entry name" value="GUANYLATE_KINASE_2"/>
    <property type="match status" value="1"/>
</dbReference>
<dbReference type="PRINTS" id="PR00888">
    <property type="entry name" value="SM22CALPONIN"/>
</dbReference>
<feature type="compositionally biased region" description="Acidic residues" evidence="6">
    <location>
        <begin position="638"/>
        <end position="649"/>
    </location>
</feature>
<dbReference type="PROSITE" id="PS50002">
    <property type="entry name" value="SH3"/>
    <property type="match status" value="1"/>
</dbReference>
<dbReference type="InterPro" id="IPR036034">
    <property type="entry name" value="PDZ_sf"/>
</dbReference>
<dbReference type="Gene3D" id="3.40.50.300">
    <property type="entry name" value="P-loop containing nucleotide triphosphate hydrolases"/>
    <property type="match status" value="1"/>
</dbReference>
<dbReference type="AlphaFoldDB" id="A0A6P8IGX6"/>
<name>A0A6P8IGX6_ACTTE</name>
<evidence type="ECO:0000256" key="2">
    <source>
        <dbReference type="ARBA" id="ARBA00022443"/>
    </source>
</evidence>
<accession>A0A6P8IGX6</accession>
<dbReference type="SUPFAM" id="SSF50044">
    <property type="entry name" value="SH3-domain"/>
    <property type="match status" value="1"/>
</dbReference>
<sequence length="1096" mass="123402">MVLFVFRTATQIRHVVFRVLASVSNIFTILQFSLVILIGRGQNEKIFELCEFAKPLNEPVGSRSTFPNRDLNSSSEAVQQILQEWIEAATGRLFHSSFIDSLRDGVHLCSLINRIEPNRIQDVVENPNKEQVLENLHKFISACSSLGLHDWQLFDPNEFHKVDVGFKISTSEDDVTQKVINTLYWLGCTSNTMSYYNGPHLDVSKLHRGSDGIVTTKQNGSTPQNSSRPYSSMYGGEADDDVEDTPQMNGSLVNGYEESGFQSLSQPYEFSINVRLMGDEKRFGFSVMGGIDEGFPPRIDNIVKGSPAERAALCVGDELLEVNGVPLLTLTHMEVISAIHKCLKNRVIALKFLRGGESSMQGGFSTFLDNSTPVNGEDKVDPTTQQRIHSIMRDQENDPQFHYYNSDAETNSVQSYEQVPLDSSSNLRNSNNYEDLIVSPNNGGFLNADALQSNLRKNKSLSTAVLDLRKLDTIDGDEDQMMSLENDAYDYDSNESSNTPVPYEPQPVSPASVHSLSTFSPNKPVTKAKGFDKVKPKISSRNDKENVVYVEEYLANKDVNNAKKIYDKILELKQEKIGPGYSRPESTNSNNIVAQVSTSISNSHPTKDEEELESLLNSPNIQGLLLAHDRLAFREALPDDNDDDEEEREEFQRQHSMDDQISQIEDDTVKIVSIDKSNDPLGATVKNEDGAVVIGRIVKGGAAEKSGLLHEGDEIIEINGVNMKGKSVAQVCELLEDMNGTLTFLVIPNNRSFGTLTRQGTVHVKAHFDYDPDGDELIPCRELGLAFRKGAVLHIVNQDDPNWWQAWRAGEEGQKLAGLIPSKTFQQQRESLEHTLPTEKESTTKSKRRCLCVKRKKRKKVLYNAMHSDGLEVDQALTYEEVALLRPNSSRKRPVVLIGPTKIGRTELRQRLLEYDPDRFVGAIPHTSQPLRDGHINGRDYHFVTRRIFESEIATNKYVEHGEYNGHYYGMSVDSIRAVMNSGRIAILNLHCAALKRLRSSDVMPYVIFISPPSFERIKAVRRGKVDPFNPKTQRLLTDLELHTMIDEGREMEEAFGHYFDYTITNSDLERTFNELLQQIDKIEREPQWSPASWAK</sequence>
<dbReference type="PROSITE" id="PS50106">
    <property type="entry name" value="PDZ"/>
    <property type="match status" value="2"/>
</dbReference>
<feature type="domain" description="Guanylate kinase-like" evidence="10">
    <location>
        <begin position="892"/>
        <end position="1081"/>
    </location>
</feature>
<dbReference type="RefSeq" id="XP_031565974.1">
    <property type="nucleotide sequence ID" value="XM_031710114.1"/>
</dbReference>
<evidence type="ECO:0000256" key="5">
    <source>
        <dbReference type="PROSITE-ProRule" id="PRU00192"/>
    </source>
</evidence>
<feature type="domain" description="Calponin-homology (CH)" evidence="9">
    <location>
        <begin position="76"/>
        <end position="184"/>
    </location>
</feature>
<feature type="compositionally biased region" description="Polar residues" evidence="6">
    <location>
        <begin position="512"/>
        <end position="521"/>
    </location>
</feature>
<dbReference type="InterPro" id="IPR050716">
    <property type="entry name" value="MAGUK"/>
</dbReference>
<feature type="region of interest" description="Disordered" evidence="6">
    <location>
        <begin position="492"/>
        <end position="521"/>
    </location>
</feature>
<dbReference type="KEGG" id="aten:116301110"/>
<evidence type="ECO:0000256" key="4">
    <source>
        <dbReference type="ARBA" id="ARBA00022737"/>
    </source>
</evidence>
<dbReference type="InterPro" id="IPR008145">
    <property type="entry name" value="GK/Ca_channel_bsu"/>
</dbReference>
<keyword evidence="3" id="KW-0344">Guanine-nucleotide releasing factor</keyword>
<dbReference type="CDD" id="cd00136">
    <property type="entry name" value="PDZ_canonical"/>
    <property type="match status" value="1"/>
</dbReference>
<dbReference type="SMART" id="SM00326">
    <property type="entry name" value="SH3"/>
    <property type="match status" value="1"/>
</dbReference>
<evidence type="ECO:0000256" key="6">
    <source>
        <dbReference type="SAM" id="MobiDB-lite"/>
    </source>
</evidence>
<keyword evidence="13" id="KW-1185">Reference proteome</keyword>
<dbReference type="InterPro" id="IPR001478">
    <property type="entry name" value="PDZ"/>
</dbReference>
<dbReference type="GO" id="GO:0005085">
    <property type="term" value="F:guanyl-nucleotide exchange factor activity"/>
    <property type="evidence" value="ECO:0007669"/>
    <property type="project" value="UniProtKB-KW"/>
</dbReference>
<dbReference type="CDD" id="cd06798">
    <property type="entry name" value="PDZ_MPP5-like"/>
    <property type="match status" value="1"/>
</dbReference>
<feature type="domain" description="L27" evidence="12">
    <location>
        <begin position="582"/>
        <end position="639"/>
    </location>
</feature>
<feature type="region of interest" description="Disordered" evidence="6">
    <location>
        <begin position="212"/>
        <end position="251"/>
    </location>
</feature>
<dbReference type="SMART" id="SM00072">
    <property type="entry name" value="GuKc"/>
    <property type="match status" value="1"/>
</dbReference>
<dbReference type="InterPro" id="IPR001452">
    <property type="entry name" value="SH3_domain"/>
</dbReference>
<evidence type="ECO:0000313" key="13">
    <source>
        <dbReference type="Proteomes" id="UP000515163"/>
    </source>
</evidence>
<evidence type="ECO:0000256" key="7">
    <source>
        <dbReference type="SAM" id="Phobius"/>
    </source>
</evidence>
<dbReference type="GeneID" id="116301110"/>
<dbReference type="SMART" id="SM00033">
    <property type="entry name" value="CH"/>
    <property type="match status" value="1"/>
</dbReference>
<organism evidence="13 14">
    <name type="scientific">Actinia tenebrosa</name>
    <name type="common">Australian red waratah sea anemone</name>
    <dbReference type="NCBI Taxonomy" id="6105"/>
    <lineage>
        <taxon>Eukaryota</taxon>
        <taxon>Metazoa</taxon>
        <taxon>Cnidaria</taxon>
        <taxon>Anthozoa</taxon>
        <taxon>Hexacorallia</taxon>
        <taxon>Actiniaria</taxon>
        <taxon>Actiniidae</taxon>
        <taxon>Actinia</taxon>
    </lineage>
</organism>
<evidence type="ECO:0000256" key="3">
    <source>
        <dbReference type="ARBA" id="ARBA00022658"/>
    </source>
</evidence>
<dbReference type="InterPro" id="IPR036892">
    <property type="entry name" value="L27_dom_sf"/>
</dbReference>
<feature type="compositionally biased region" description="Polar residues" evidence="6">
    <location>
        <begin position="213"/>
        <end position="230"/>
    </location>
</feature>
<dbReference type="InterPro" id="IPR001715">
    <property type="entry name" value="CH_dom"/>
</dbReference>